<dbReference type="InterPro" id="IPR020904">
    <property type="entry name" value="Sc_DH/Rdtase_CS"/>
</dbReference>
<dbReference type="Pfam" id="PF00106">
    <property type="entry name" value="adh_short"/>
    <property type="match status" value="1"/>
</dbReference>
<dbReference type="AlphaFoldDB" id="A0A6J6XXJ1"/>
<keyword evidence="2" id="KW-0560">Oxidoreductase</keyword>
<protein>
    <submittedName>
        <fullName evidence="3">Unannotated protein</fullName>
    </submittedName>
</protein>
<proteinExistence type="inferred from homology"/>
<dbReference type="InterPro" id="IPR036291">
    <property type="entry name" value="NAD(P)-bd_dom_sf"/>
</dbReference>
<comment type="similarity">
    <text evidence="1">Belongs to the short-chain dehydrogenases/reductases (SDR) family.</text>
</comment>
<name>A0A6J6XXJ1_9ZZZZ</name>
<accession>A0A6J6XXJ1</accession>
<reference evidence="3" key="1">
    <citation type="submission" date="2020-05" db="EMBL/GenBank/DDBJ databases">
        <authorList>
            <person name="Chiriac C."/>
            <person name="Salcher M."/>
            <person name="Ghai R."/>
            <person name="Kavagutti S V."/>
        </authorList>
    </citation>
    <scope>NUCLEOTIDE SEQUENCE</scope>
</reference>
<evidence type="ECO:0000256" key="2">
    <source>
        <dbReference type="ARBA" id="ARBA00023002"/>
    </source>
</evidence>
<dbReference type="CDD" id="cd05233">
    <property type="entry name" value="SDR_c"/>
    <property type="match status" value="1"/>
</dbReference>
<gene>
    <name evidence="3" type="ORF">UFOPK2992_01068</name>
</gene>
<dbReference type="GO" id="GO:0016491">
    <property type="term" value="F:oxidoreductase activity"/>
    <property type="evidence" value="ECO:0007669"/>
    <property type="project" value="UniProtKB-KW"/>
</dbReference>
<sequence>MQNSFGEPQTIVLLGGTSDIGLAIVRELESAALRHVVLAVRNPDSAEAQAAAAGLRSPKVEVSVMAFDAVLSDTHSAFVDSAVAVVGDLDVVVMAFGVLGEQSAFDADPASAARAVTVNYTGAVSAGLAVAARLRKQGHGRLVVLSSVAGERVRSSNFVYGSSKAGLDGFAQGLGDSLEGTGAKVLVVRPGFVHSAMTAGMSAAPFSTTPDKVAEATVKALKSGARTVWTPGILRVVFSALRHLPGALFRRLPLG</sequence>
<dbReference type="SUPFAM" id="SSF51735">
    <property type="entry name" value="NAD(P)-binding Rossmann-fold domains"/>
    <property type="match status" value="1"/>
</dbReference>
<dbReference type="EMBL" id="CAFAAI010000181">
    <property type="protein sequence ID" value="CAB4801920.1"/>
    <property type="molecule type" value="Genomic_DNA"/>
</dbReference>
<dbReference type="PANTHER" id="PTHR43669">
    <property type="entry name" value="5-KETO-D-GLUCONATE 5-REDUCTASE"/>
    <property type="match status" value="1"/>
</dbReference>
<dbReference type="PANTHER" id="PTHR43669:SF6">
    <property type="entry name" value="DECAPRENYLPHOSPHORYL-2-KETO-BETA-D-ERYTHRO-PENTOSE REDUCTASE"/>
    <property type="match status" value="1"/>
</dbReference>
<dbReference type="InterPro" id="IPR002347">
    <property type="entry name" value="SDR_fam"/>
</dbReference>
<dbReference type="PROSITE" id="PS00061">
    <property type="entry name" value="ADH_SHORT"/>
    <property type="match status" value="1"/>
</dbReference>
<dbReference type="PRINTS" id="PR00081">
    <property type="entry name" value="GDHRDH"/>
</dbReference>
<evidence type="ECO:0000313" key="3">
    <source>
        <dbReference type="EMBL" id="CAB4801920.1"/>
    </source>
</evidence>
<dbReference type="Gene3D" id="3.40.50.720">
    <property type="entry name" value="NAD(P)-binding Rossmann-like Domain"/>
    <property type="match status" value="1"/>
</dbReference>
<dbReference type="NCBIfam" id="NF005912">
    <property type="entry name" value="PRK07904.1"/>
    <property type="match status" value="1"/>
</dbReference>
<evidence type="ECO:0000256" key="1">
    <source>
        <dbReference type="ARBA" id="ARBA00006484"/>
    </source>
</evidence>
<organism evidence="3">
    <name type="scientific">freshwater metagenome</name>
    <dbReference type="NCBI Taxonomy" id="449393"/>
    <lineage>
        <taxon>unclassified sequences</taxon>
        <taxon>metagenomes</taxon>
        <taxon>ecological metagenomes</taxon>
    </lineage>
</organism>